<dbReference type="Proteomes" id="UP001626550">
    <property type="component" value="Unassembled WGS sequence"/>
</dbReference>
<evidence type="ECO:0000313" key="2">
    <source>
        <dbReference type="EMBL" id="KAL3314358.1"/>
    </source>
</evidence>
<comment type="caution">
    <text evidence="2">The sequence shown here is derived from an EMBL/GenBank/DDBJ whole genome shotgun (WGS) entry which is preliminary data.</text>
</comment>
<feature type="compositionally biased region" description="Basic and acidic residues" evidence="1">
    <location>
        <begin position="199"/>
        <end position="222"/>
    </location>
</feature>
<dbReference type="EMBL" id="JBJKFK010001021">
    <property type="protein sequence ID" value="KAL3314358.1"/>
    <property type="molecule type" value="Genomic_DNA"/>
</dbReference>
<reference evidence="2 3" key="1">
    <citation type="submission" date="2024-11" db="EMBL/GenBank/DDBJ databases">
        <title>Adaptive evolution of stress response genes in parasites aligns with host niche diversity.</title>
        <authorList>
            <person name="Hahn C."/>
            <person name="Resl P."/>
        </authorList>
    </citation>
    <scope>NUCLEOTIDE SEQUENCE [LARGE SCALE GENOMIC DNA]</scope>
    <source>
        <strain evidence="2">EGGRZ-B1_66</strain>
        <tissue evidence="2">Body</tissue>
    </source>
</reference>
<evidence type="ECO:0000313" key="3">
    <source>
        <dbReference type="Proteomes" id="UP001626550"/>
    </source>
</evidence>
<sequence>MSCADVEISSDLNAFSRGLDRIMAQISMPDVVKPRIADLPPHHCKYDDPEVAHPQWRKRQEQQNNPLSIEYQFEGPMKNLYFPFGSAGGGAPNVDPDGNMQPLILSEQTLRVRFFNSYQFDSEIPRSKCKRKLPLSTTPKSLMQDLAEIIAKGQTGRPRRDKETGRMLNQGLRSTDVTNWNYNAWKHLKSDSSSTMNDTDERAAVEEDKSKTDEMEKVGLDS</sequence>
<accession>A0ABD2Q4M3</accession>
<dbReference type="AlphaFoldDB" id="A0ABD2Q4M3"/>
<evidence type="ECO:0000256" key="1">
    <source>
        <dbReference type="SAM" id="MobiDB-lite"/>
    </source>
</evidence>
<proteinExistence type="predicted"/>
<gene>
    <name evidence="2" type="ORF">Ciccas_007023</name>
</gene>
<keyword evidence="3" id="KW-1185">Reference proteome</keyword>
<feature type="region of interest" description="Disordered" evidence="1">
    <location>
        <begin position="188"/>
        <end position="222"/>
    </location>
</feature>
<organism evidence="2 3">
    <name type="scientific">Cichlidogyrus casuarinus</name>
    <dbReference type="NCBI Taxonomy" id="1844966"/>
    <lineage>
        <taxon>Eukaryota</taxon>
        <taxon>Metazoa</taxon>
        <taxon>Spiralia</taxon>
        <taxon>Lophotrochozoa</taxon>
        <taxon>Platyhelminthes</taxon>
        <taxon>Monogenea</taxon>
        <taxon>Monopisthocotylea</taxon>
        <taxon>Dactylogyridea</taxon>
        <taxon>Ancyrocephalidae</taxon>
        <taxon>Cichlidogyrus</taxon>
    </lineage>
</organism>
<protein>
    <submittedName>
        <fullName evidence="2">Uncharacterized protein</fullName>
    </submittedName>
</protein>
<name>A0ABD2Q4M3_9PLAT</name>